<evidence type="ECO:0000256" key="4">
    <source>
        <dbReference type="ARBA" id="ARBA00022989"/>
    </source>
</evidence>
<name>A0ABY6Q025_9ACTN</name>
<evidence type="ECO:0000256" key="5">
    <source>
        <dbReference type="ARBA" id="ARBA00023136"/>
    </source>
</evidence>
<feature type="transmembrane region" description="Helical" evidence="6">
    <location>
        <begin position="90"/>
        <end position="110"/>
    </location>
</feature>
<evidence type="ECO:0000256" key="1">
    <source>
        <dbReference type="ARBA" id="ARBA00004141"/>
    </source>
</evidence>
<reference evidence="7" key="1">
    <citation type="journal article" date="2022" name="Front. Microbiol.">
        <title>Mirubactin C rescues the lethal effect of cell wall biosynthesis mutations in Bacillus subtilis.</title>
        <authorList>
            <person name="Kepplinger B."/>
            <person name="Wen X."/>
            <person name="Tyler A.R."/>
            <person name="Kim B.Y."/>
            <person name="Brown J."/>
            <person name="Banks P."/>
            <person name="Dashti Y."/>
            <person name="Mackenzie E.S."/>
            <person name="Wills C."/>
            <person name="Kawai Y."/>
            <person name="Waldron K.J."/>
            <person name="Allenby N.E.E."/>
            <person name="Wu L.J."/>
            <person name="Hall M.J."/>
            <person name="Errington J."/>
        </authorList>
    </citation>
    <scope>NUCLEOTIDE SEQUENCE</scope>
    <source>
        <strain evidence="7">MDA8-470</strain>
    </source>
</reference>
<dbReference type="PIRSF" id="PIRSF005859">
    <property type="entry name" value="PBR"/>
    <property type="match status" value="1"/>
</dbReference>
<keyword evidence="4 6" id="KW-1133">Transmembrane helix</keyword>
<dbReference type="InterPro" id="IPR038330">
    <property type="entry name" value="TspO/MBR-related_sf"/>
</dbReference>
<accession>A0ABY6Q025</accession>
<evidence type="ECO:0000313" key="7">
    <source>
        <dbReference type="EMBL" id="UZK57960.1"/>
    </source>
</evidence>
<dbReference type="PROSITE" id="PS51257">
    <property type="entry name" value="PROKAR_LIPOPROTEIN"/>
    <property type="match status" value="1"/>
</dbReference>
<sequence length="169" mass="18300">MRHIHALLDGGSPMRRSWAPYALTAAAVTACAVAGAKAVDADSAWYRGLDKPPWQPPPWTFGAVWTPLYASIAWSGGRALGRARAGERRVLAGSLGVNLALNAAWNWAFFARRSPWGGVLGTLVLDMSNAELIRRTRRIDTTAAKGLLPYAGWCLFATALNVSIARRNR</sequence>
<keyword evidence="5 6" id="KW-0472">Membrane</keyword>
<dbReference type="PANTHER" id="PTHR10057">
    <property type="entry name" value="PERIPHERAL-TYPE BENZODIAZEPINE RECEPTOR"/>
    <property type="match status" value="1"/>
</dbReference>
<evidence type="ECO:0000256" key="6">
    <source>
        <dbReference type="SAM" id="Phobius"/>
    </source>
</evidence>
<proteinExistence type="inferred from homology"/>
<evidence type="ECO:0000313" key="8">
    <source>
        <dbReference type="Proteomes" id="UP001164963"/>
    </source>
</evidence>
<gene>
    <name evidence="7" type="ORF">NEH16_31185</name>
</gene>
<keyword evidence="8" id="KW-1185">Reference proteome</keyword>
<keyword evidence="3 6" id="KW-0812">Transmembrane</keyword>
<feature type="transmembrane region" description="Helical" evidence="6">
    <location>
        <begin position="147"/>
        <end position="165"/>
    </location>
</feature>
<dbReference type="InterPro" id="IPR004307">
    <property type="entry name" value="TspO_MBR"/>
</dbReference>
<evidence type="ECO:0000256" key="3">
    <source>
        <dbReference type="ARBA" id="ARBA00022692"/>
    </source>
</evidence>
<evidence type="ECO:0000256" key="2">
    <source>
        <dbReference type="ARBA" id="ARBA00007524"/>
    </source>
</evidence>
<feature type="transmembrane region" description="Helical" evidence="6">
    <location>
        <begin position="62"/>
        <end position="81"/>
    </location>
</feature>
<dbReference type="Proteomes" id="UP001164963">
    <property type="component" value="Chromosome"/>
</dbReference>
<dbReference type="Pfam" id="PF03073">
    <property type="entry name" value="TspO_MBR"/>
    <property type="match status" value="1"/>
</dbReference>
<protein>
    <submittedName>
        <fullName evidence="7">Tryptophan-rich sensory protein</fullName>
    </submittedName>
</protein>
<dbReference type="PANTHER" id="PTHR10057:SF0">
    <property type="entry name" value="TRANSLOCATOR PROTEIN"/>
    <property type="match status" value="1"/>
</dbReference>
<organism evidence="7 8">
    <name type="scientific">Streptomyces drozdowiczii</name>
    <dbReference type="NCBI Taxonomy" id="202862"/>
    <lineage>
        <taxon>Bacteria</taxon>
        <taxon>Bacillati</taxon>
        <taxon>Actinomycetota</taxon>
        <taxon>Actinomycetes</taxon>
        <taxon>Kitasatosporales</taxon>
        <taxon>Streptomycetaceae</taxon>
        <taxon>Streptomyces</taxon>
    </lineage>
</organism>
<dbReference type="CDD" id="cd15904">
    <property type="entry name" value="TSPO_MBR"/>
    <property type="match status" value="1"/>
</dbReference>
<dbReference type="Gene3D" id="1.20.1260.100">
    <property type="entry name" value="TspO/MBR protein"/>
    <property type="match status" value="1"/>
</dbReference>
<dbReference type="RefSeq" id="WP_265546473.1">
    <property type="nucleotide sequence ID" value="NZ_CP098740.1"/>
</dbReference>
<comment type="similarity">
    <text evidence="2">Belongs to the TspO/BZRP family.</text>
</comment>
<comment type="subcellular location">
    <subcellularLocation>
        <location evidence="1">Membrane</location>
        <topology evidence="1">Multi-pass membrane protein</topology>
    </subcellularLocation>
</comment>
<dbReference type="EMBL" id="CP098740">
    <property type="protein sequence ID" value="UZK57960.1"/>
    <property type="molecule type" value="Genomic_DNA"/>
</dbReference>